<dbReference type="Proteomes" id="UP000000272">
    <property type="component" value="Chromosome"/>
</dbReference>
<dbReference type="STRING" id="555079.Toce_1003"/>
<dbReference type="OrthoDB" id="2533640at2"/>
<sequence length="190" mass="21303">MSIFEISMADIDYILGYLGKNVLVNGNPARALISNTALNLEYDDKKIATIEPIHAGDIVEFDGFKFIILSEINGPRGKMYKALMRRCNAIMHIKTGEEQILKGYTEWGEPVYEIIPIYSDLPIFMTQKAIDIEGNTIMLPTGRINVIMQAVDCPAIAINATFEADGKQWKIIDVDKTKAGIYRITAERDI</sequence>
<dbReference type="KEGG" id="toc:Toce_1003"/>
<dbReference type="HOGENOM" id="CLU_121863_0_0_9"/>
<proteinExistence type="predicted"/>
<evidence type="ECO:0000313" key="1">
    <source>
        <dbReference type="EMBL" id="ADL07765.1"/>
    </source>
</evidence>
<dbReference type="eggNOG" id="COG5492">
    <property type="taxonomic scope" value="Bacteria"/>
</dbReference>
<accession>D9S2Y8</accession>
<dbReference type="EMBL" id="CP002131">
    <property type="protein sequence ID" value="ADL07765.1"/>
    <property type="molecule type" value="Genomic_DNA"/>
</dbReference>
<reference evidence="1 2" key="1">
    <citation type="journal article" date="2010" name="Stand. Genomic Sci.">
        <title>Complete genome sequence of Thermosediminibacter oceani type strain (JW/IW-1228P).</title>
        <authorList>
            <person name="Pitluck S."/>
            <person name="Yasawong M."/>
            <person name="Munk C."/>
            <person name="Nolan M."/>
            <person name="Lapidus A."/>
            <person name="Lucas S."/>
            <person name="Glavina Del Rio T."/>
            <person name="Tice H."/>
            <person name="Cheng J.F."/>
            <person name="Bruce D."/>
            <person name="Detter C."/>
            <person name="Tapia R."/>
            <person name="Han C."/>
            <person name="Goodwin L."/>
            <person name="Liolios K."/>
            <person name="Ivanova N."/>
            <person name="Mavromatis K."/>
            <person name="Mikhailova N."/>
            <person name="Pati A."/>
            <person name="Chen A."/>
            <person name="Palaniappan K."/>
            <person name="Land M."/>
            <person name="Hauser L."/>
            <person name="Chang Y.J."/>
            <person name="Jeffries C.D."/>
            <person name="Rohde M."/>
            <person name="Spring S."/>
            <person name="Sikorski J."/>
            <person name="Goker M."/>
            <person name="Woyke T."/>
            <person name="Bristow J."/>
            <person name="Eisen J.A."/>
            <person name="Markowitz V."/>
            <person name="Hugenholtz P."/>
            <person name="Kyrpides N.C."/>
            <person name="Klenk H.P."/>
        </authorList>
    </citation>
    <scope>NUCLEOTIDE SEQUENCE [LARGE SCALE GENOMIC DNA]</scope>
    <source>
        <strain evidence="2">ATCC BAA-1034 / DSM 16646 / JW/IW-1228P</strain>
    </source>
</reference>
<organism evidence="1 2">
    <name type="scientific">Thermosediminibacter oceani (strain ATCC BAA-1034 / DSM 16646 / JW/IW-1228P)</name>
    <dbReference type="NCBI Taxonomy" id="555079"/>
    <lineage>
        <taxon>Bacteria</taxon>
        <taxon>Bacillati</taxon>
        <taxon>Bacillota</taxon>
        <taxon>Clostridia</taxon>
        <taxon>Thermosediminibacterales</taxon>
        <taxon>Thermosediminibacteraceae</taxon>
        <taxon>Thermosediminibacter</taxon>
    </lineage>
</organism>
<keyword evidence="2" id="KW-1185">Reference proteome</keyword>
<protein>
    <submittedName>
        <fullName evidence="1">Ig domain-containing protein</fullName>
    </submittedName>
</protein>
<name>D9S2Y8_THEOJ</name>
<dbReference type="RefSeq" id="WP_013275805.1">
    <property type="nucleotide sequence ID" value="NC_014377.1"/>
</dbReference>
<evidence type="ECO:0000313" key="2">
    <source>
        <dbReference type="Proteomes" id="UP000000272"/>
    </source>
</evidence>
<gene>
    <name evidence="1" type="ordered locus">Toce_1003</name>
</gene>
<dbReference type="AlphaFoldDB" id="D9S2Y8"/>